<gene>
    <name evidence="2" type="ORF">ACFSB2_13745</name>
</gene>
<accession>A0ABW4JKS9</accession>
<reference evidence="3" key="1">
    <citation type="journal article" date="2019" name="Int. J. Syst. Evol. Microbiol.">
        <title>The Global Catalogue of Microorganisms (GCM) 10K type strain sequencing project: providing services to taxonomists for standard genome sequencing and annotation.</title>
        <authorList>
            <consortium name="The Broad Institute Genomics Platform"/>
            <consortium name="The Broad Institute Genome Sequencing Center for Infectious Disease"/>
            <person name="Wu L."/>
            <person name="Ma J."/>
        </authorList>
    </citation>
    <scope>NUCLEOTIDE SEQUENCE [LARGE SCALE GENOMIC DNA]</scope>
    <source>
        <strain evidence="3">CGMCC 1.12286</strain>
    </source>
</reference>
<evidence type="ECO:0000313" key="3">
    <source>
        <dbReference type="Proteomes" id="UP001597079"/>
    </source>
</evidence>
<evidence type="ECO:0000256" key="1">
    <source>
        <dbReference type="SAM" id="SignalP"/>
    </source>
</evidence>
<organism evidence="2 3">
    <name type="scientific">Alicyclobacillus fodiniaquatilis</name>
    <dbReference type="NCBI Taxonomy" id="1661150"/>
    <lineage>
        <taxon>Bacteria</taxon>
        <taxon>Bacillati</taxon>
        <taxon>Bacillota</taxon>
        <taxon>Bacilli</taxon>
        <taxon>Bacillales</taxon>
        <taxon>Alicyclobacillaceae</taxon>
        <taxon>Alicyclobacillus</taxon>
    </lineage>
</organism>
<dbReference type="RefSeq" id="WP_377943642.1">
    <property type="nucleotide sequence ID" value="NZ_JBHUCX010000035.1"/>
</dbReference>
<dbReference type="EMBL" id="JBHUCX010000035">
    <property type="protein sequence ID" value="MFD1675760.1"/>
    <property type="molecule type" value="Genomic_DNA"/>
</dbReference>
<keyword evidence="3" id="KW-1185">Reference proteome</keyword>
<name>A0ABW4JKS9_9BACL</name>
<keyword evidence="1" id="KW-0732">Signal</keyword>
<comment type="caution">
    <text evidence="2">The sequence shown here is derived from an EMBL/GenBank/DDBJ whole genome shotgun (WGS) entry which is preliminary data.</text>
</comment>
<dbReference type="PROSITE" id="PS51257">
    <property type="entry name" value="PROKAR_LIPOPROTEIN"/>
    <property type="match status" value="1"/>
</dbReference>
<sequence length="98" mass="10892">MKRILMVGFILITFASVTGCGQTTHTSLGYGVPSQVQWNGRTYGTEGWIKTVGTQLGFTQKPGKVKVFRVPGHKPNDEIALEYDYPNGKYIKAKIQNK</sequence>
<protein>
    <recommendedName>
        <fullName evidence="4">Lipoprotein</fullName>
    </recommendedName>
</protein>
<evidence type="ECO:0000313" key="2">
    <source>
        <dbReference type="EMBL" id="MFD1675760.1"/>
    </source>
</evidence>
<feature type="signal peptide" evidence="1">
    <location>
        <begin position="1"/>
        <end position="19"/>
    </location>
</feature>
<feature type="chain" id="PRO_5046833436" description="Lipoprotein" evidence="1">
    <location>
        <begin position="20"/>
        <end position="98"/>
    </location>
</feature>
<evidence type="ECO:0008006" key="4">
    <source>
        <dbReference type="Google" id="ProtNLM"/>
    </source>
</evidence>
<proteinExistence type="predicted"/>
<dbReference type="Proteomes" id="UP001597079">
    <property type="component" value="Unassembled WGS sequence"/>
</dbReference>